<gene>
    <name evidence="7" type="ORF">NG792_12555</name>
</gene>
<accession>A0ABT2N7T5</accession>
<dbReference type="InterPro" id="IPR004294">
    <property type="entry name" value="Carotenoid_Oase"/>
</dbReference>
<sequence>MNTHSNSDSNKTFPASVLSVSRDEFGYPDDNPNAQYPPLTLKEKEGKPLPSDLQGHAFIIGATGSVNSYRSDVTINTVLPSHDGTTPLYNGDGMVYRIDFESLTEGAKLSARKIKAPCYYADIATNHCTKYQGSEGDPKSTDLRFKNLGITRVSGPLGTRNQLNTAFLPLKFSESEHERLLVTWDVGRPYEIDPKTLETVTPVGKNSEWEEVNEVEKLFFKPTTPFKTIQSSAHPVFDPNTHEMFTVNVGRSLSNVLSQFIPLVYLGKEFIDWIKEQFQKLSRKKVEKSEEELLQVSYFPPPKKTPQQFILNLLEPFKITGKSILQFLRACIGIFTDNFLYLVRWDGSGDLQKWQVLHQGFPLKIKQSTHQMGLTENYLVLIDTAFKISVEEILPTRPNKKSAQLEKWLRNIFDHPQLKDNTVYIIDRRELLTGKKSVQAKKVTIPREAAHFLVDYRNPDDQITLHLAHVCAWDAAEWVTKFDDASPLDKTGTSPLYGAIAGPMDISKLGCHVINGKTGQFIRENQDILMDKDYTWGAAIYAYRERPFPDRLEDIYWSCLGCWADLKTPHIEHLYNHYPYREVGLEELDEITTQGKPSTLFRLHIAPLDQVAEDENRLSIADGYQFPEGHWVVSPQFIPRPGTEGSTDGYILCVVHSDESAEPQKTNGNELWIFDAADLKSGPKYKLWHEQFNVGFTIHTAWLPQIKQRNASYCIEVRDDYADILNQQSPTNKALIQDLFENWVYPQKEPETEQKSEISGDSL</sequence>
<dbReference type="InterPro" id="IPR000591">
    <property type="entry name" value="DEP_dom"/>
</dbReference>
<evidence type="ECO:0000313" key="7">
    <source>
        <dbReference type="EMBL" id="MCT7978541.1"/>
    </source>
</evidence>
<evidence type="ECO:0000256" key="5">
    <source>
        <dbReference type="ARBA" id="ARBA00023004"/>
    </source>
</evidence>
<keyword evidence="3" id="KW-0479">Metal-binding</keyword>
<comment type="cofactor">
    <cofactor evidence="1">
        <name>Fe(2+)</name>
        <dbReference type="ChEBI" id="CHEBI:29033"/>
    </cofactor>
</comment>
<dbReference type="PROSITE" id="PS50186">
    <property type="entry name" value="DEP"/>
    <property type="match status" value="1"/>
</dbReference>
<keyword evidence="5" id="KW-0408">Iron</keyword>
<comment type="similarity">
    <text evidence="2">Belongs to the carotenoid oxygenase family.</text>
</comment>
<dbReference type="PANTHER" id="PTHR10543">
    <property type="entry name" value="BETA-CAROTENE DIOXYGENASE"/>
    <property type="match status" value="1"/>
</dbReference>
<organism evidence="7 8">
    <name type="scientific">Laspinema olomoucense D3b</name>
    <dbReference type="NCBI Taxonomy" id="2953688"/>
    <lineage>
        <taxon>Bacteria</taxon>
        <taxon>Bacillati</taxon>
        <taxon>Cyanobacteriota</taxon>
        <taxon>Cyanophyceae</taxon>
        <taxon>Oscillatoriophycideae</taxon>
        <taxon>Oscillatoriales</taxon>
        <taxon>Laspinemataceae</taxon>
        <taxon>Laspinema</taxon>
        <taxon>Laspinema olomoucense</taxon>
    </lineage>
</organism>
<dbReference type="Pfam" id="PF03055">
    <property type="entry name" value="RPE65"/>
    <property type="match status" value="2"/>
</dbReference>
<protein>
    <submittedName>
        <fullName evidence="7">Carotenoid oxygenase family protein</fullName>
    </submittedName>
</protein>
<feature type="domain" description="DEP" evidence="6">
    <location>
        <begin position="261"/>
        <end position="337"/>
    </location>
</feature>
<evidence type="ECO:0000259" key="6">
    <source>
        <dbReference type="PROSITE" id="PS50186"/>
    </source>
</evidence>
<evidence type="ECO:0000256" key="4">
    <source>
        <dbReference type="ARBA" id="ARBA00023002"/>
    </source>
</evidence>
<evidence type="ECO:0000256" key="2">
    <source>
        <dbReference type="ARBA" id="ARBA00006787"/>
    </source>
</evidence>
<dbReference type="PANTHER" id="PTHR10543:SF89">
    <property type="entry name" value="CAROTENOID 9,10(9',10')-CLEAVAGE DIOXYGENASE 1"/>
    <property type="match status" value="1"/>
</dbReference>
<dbReference type="Proteomes" id="UP001525961">
    <property type="component" value="Unassembled WGS sequence"/>
</dbReference>
<keyword evidence="4" id="KW-0560">Oxidoreductase</keyword>
<proteinExistence type="inferred from homology"/>
<dbReference type="EMBL" id="JAMXFA010000014">
    <property type="protein sequence ID" value="MCT7978541.1"/>
    <property type="molecule type" value="Genomic_DNA"/>
</dbReference>
<dbReference type="RefSeq" id="WP_261235642.1">
    <property type="nucleotide sequence ID" value="NZ_JAMXFA010000014.1"/>
</dbReference>
<reference evidence="7 8" key="1">
    <citation type="journal article" date="2022" name="Front. Microbiol.">
        <title>High genomic differentiation and limited gene flow indicate recent cryptic speciation within the genus Laspinema (cyanobacteria).</title>
        <authorList>
            <person name="Stanojkovic A."/>
            <person name="Skoupy S."/>
            <person name="Skaloud P."/>
            <person name="Dvorak P."/>
        </authorList>
    </citation>
    <scope>NUCLEOTIDE SEQUENCE [LARGE SCALE GENOMIC DNA]</scope>
    <source>
        <strain evidence="7 8">D3b</strain>
    </source>
</reference>
<evidence type="ECO:0000256" key="1">
    <source>
        <dbReference type="ARBA" id="ARBA00001954"/>
    </source>
</evidence>
<evidence type="ECO:0000256" key="3">
    <source>
        <dbReference type="ARBA" id="ARBA00022723"/>
    </source>
</evidence>
<name>A0ABT2N7T5_9CYAN</name>
<comment type="caution">
    <text evidence="7">The sequence shown here is derived from an EMBL/GenBank/DDBJ whole genome shotgun (WGS) entry which is preliminary data.</text>
</comment>
<evidence type="ECO:0000313" key="8">
    <source>
        <dbReference type="Proteomes" id="UP001525961"/>
    </source>
</evidence>
<keyword evidence="8" id="KW-1185">Reference proteome</keyword>